<sequence length="162" mass="17334">MRKAIVVLVGLVVLVIAYFVLAAFLPRWWSLRVADLATGTFHKGILWGLVFGVVCTLLPLLFFYSAWSGRKRRGAKFVAILSVVLAVVTAIPNLLTLSIVLGGSNAAHAGERTLDTEAPGFRGATATGAIVAVVIFVLLTFVLVRAGRRRATKRAARSSTLS</sequence>
<evidence type="ECO:0008006" key="4">
    <source>
        <dbReference type="Google" id="ProtNLM"/>
    </source>
</evidence>
<dbReference type="AlphaFoldDB" id="A0A917LDC8"/>
<comment type="caution">
    <text evidence="2">The sequence shown here is derived from an EMBL/GenBank/DDBJ whole genome shotgun (WGS) entry which is preliminary data.</text>
</comment>
<organism evidence="2 3">
    <name type="scientific">Rhodococcoides trifolii</name>
    <dbReference type="NCBI Taxonomy" id="908250"/>
    <lineage>
        <taxon>Bacteria</taxon>
        <taxon>Bacillati</taxon>
        <taxon>Actinomycetota</taxon>
        <taxon>Actinomycetes</taxon>
        <taxon>Mycobacteriales</taxon>
        <taxon>Nocardiaceae</taxon>
        <taxon>Rhodococcoides</taxon>
    </lineage>
</organism>
<keyword evidence="1" id="KW-1133">Transmembrane helix</keyword>
<dbReference type="EMBL" id="BMCU01000003">
    <property type="protein sequence ID" value="GGG15085.1"/>
    <property type="molecule type" value="Genomic_DNA"/>
</dbReference>
<accession>A0A917LDC8</accession>
<feature type="transmembrane region" description="Helical" evidence="1">
    <location>
        <begin position="121"/>
        <end position="144"/>
    </location>
</feature>
<reference evidence="2" key="1">
    <citation type="journal article" date="2014" name="Int. J. Syst. Evol. Microbiol.">
        <title>Complete genome sequence of Corynebacterium casei LMG S-19264T (=DSM 44701T), isolated from a smear-ripened cheese.</title>
        <authorList>
            <consortium name="US DOE Joint Genome Institute (JGI-PGF)"/>
            <person name="Walter F."/>
            <person name="Albersmeier A."/>
            <person name="Kalinowski J."/>
            <person name="Ruckert C."/>
        </authorList>
    </citation>
    <scope>NUCLEOTIDE SEQUENCE</scope>
    <source>
        <strain evidence="2">CCM 7905</strain>
    </source>
</reference>
<proteinExistence type="predicted"/>
<keyword evidence="1" id="KW-0472">Membrane</keyword>
<reference evidence="2" key="2">
    <citation type="submission" date="2020-09" db="EMBL/GenBank/DDBJ databases">
        <authorList>
            <person name="Sun Q."/>
            <person name="Sedlacek I."/>
        </authorList>
    </citation>
    <scope>NUCLEOTIDE SEQUENCE</scope>
    <source>
        <strain evidence="2">CCM 7905</strain>
    </source>
</reference>
<gene>
    <name evidence="2" type="ORF">GCM10007304_31400</name>
</gene>
<feature type="transmembrane region" description="Helical" evidence="1">
    <location>
        <begin position="46"/>
        <end position="65"/>
    </location>
</feature>
<evidence type="ECO:0000256" key="1">
    <source>
        <dbReference type="SAM" id="Phobius"/>
    </source>
</evidence>
<keyword evidence="1" id="KW-0812">Transmembrane</keyword>
<keyword evidence="3" id="KW-1185">Reference proteome</keyword>
<name>A0A917LDC8_9NOCA</name>
<dbReference type="Proteomes" id="UP000654257">
    <property type="component" value="Unassembled WGS sequence"/>
</dbReference>
<feature type="transmembrane region" description="Helical" evidence="1">
    <location>
        <begin position="77"/>
        <end position="101"/>
    </location>
</feature>
<evidence type="ECO:0000313" key="3">
    <source>
        <dbReference type="Proteomes" id="UP000654257"/>
    </source>
</evidence>
<evidence type="ECO:0000313" key="2">
    <source>
        <dbReference type="EMBL" id="GGG15085.1"/>
    </source>
</evidence>
<protein>
    <recommendedName>
        <fullName evidence="4">Permease</fullName>
    </recommendedName>
</protein>